<feature type="non-terminal residue" evidence="1">
    <location>
        <position position="1"/>
    </location>
</feature>
<dbReference type="AlphaFoldDB" id="A0A812TD13"/>
<gene>
    <name evidence="1" type="ORF">SPIL2461_LOCUS13958</name>
</gene>
<comment type="caution">
    <text evidence="1">The sequence shown here is derived from an EMBL/GenBank/DDBJ whole genome shotgun (WGS) entry which is preliminary data.</text>
</comment>
<accession>A0A812TD13</accession>
<evidence type="ECO:0000313" key="2">
    <source>
        <dbReference type="Proteomes" id="UP000649617"/>
    </source>
</evidence>
<protein>
    <recommendedName>
        <fullName evidence="3">Polymerase nucleotidyl transferase domain-containing protein</fullName>
    </recommendedName>
</protein>
<sequence length="286" mass="32777">SVGMGMDTSSSDHDIFLRFKDGDEDMVQILYEVVLDLQKQSSTHCRLKRAKILRKDFAVEIQDYYRFRDFDLVPYTVKPGPTGLEDCQWDAGRKVWQRILHSDLTPKLQELSEKHPDGFSMTRLLKIYNESLPRLRKSGEKKKPPLISLHIPLMVLGALDQRKLDRCKDPQGYFMESLKYIRHNWARAEVAENETSLQEIGAEAHLQRMTKKYGEAQMEVEFTQLLDDHLIILEQLCAEKGDDKLAAQRVISSVQSLFGTSGPHGLLAREPTYKSKVAEAEAKANL</sequence>
<proteinExistence type="predicted"/>
<dbReference type="Proteomes" id="UP000649617">
    <property type="component" value="Unassembled WGS sequence"/>
</dbReference>
<keyword evidence="2" id="KW-1185">Reference proteome</keyword>
<name>A0A812TD13_SYMPI</name>
<dbReference type="EMBL" id="CAJNIZ010031355">
    <property type="protein sequence ID" value="CAE7530051.1"/>
    <property type="molecule type" value="Genomic_DNA"/>
</dbReference>
<reference evidence="1" key="1">
    <citation type="submission" date="2021-02" db="EMBL/GenBank/DDBJ databases">
        <authorList>
            <person name="Dougan E. K."/>
            <person name="Rhodes N."/>
            <person name="Thang M."/>
            <person name="Chan C."/>
        </authorList>
    </citation>
    <scope>NUCLEOTIDE SEQUENCE</scope>
</reference>
<evidence type="ECO:0008006" key="3">
    <source>
        <dbReference type="Google" id="ProtNLM"/>
    </source>
</evidence>
<evidence type="ECO:0000313" key="1">
    <source>
        <dbReference type="EMBL" id="CAE7530051.1"/>
    </source>
</evidence>
<dbReference type="OrthoDB" id="414460at2759"/>
<organism evidence="1 2">
    <name type="scientific">Symbiodinium pilosum</name>
    <name type="common">Dinoflagellate</name>
    <dbReference type="NCBI Taxonomy" id="2952"/>
    <lineage>
        <taxon>Eukaryota</taxon>
        <taxon>Sar</taxon>
        <taxon>Alveolata</taxon>
        <taxon>Dinophyceae</taxon>
        <taxon>Suessiales</taxon>
        <taxon>Symbiodiniaceae</taxon>
        <taxon>Symbiodinium</taxon>
    </lineage>
</organism>